<evidence type="ECO:0000256" key="1">
    <source>
        <dbReference type="SAM" id="MobiDB-lite"/>
    </source>
</evidence>
<proteinExistence type="predicted"/>
<dbReference type="EMBL" id="BAHD01000031">
    <property type="protein sequence ID" value="GAB96070.1"/>
    <property type="molecule type" value="Genomic_DNA"/>
</dbReference>
<dbReference type="Proteomes" id="UP000008366">
    <property type="component" value="Unassembled WGS sequence"/>
</dbReference>
<protein>
    <recommendedName>
        <fullName evidence="4">Ribbon-helix-helix protein CopG domain-containing protein</fullName>
    </recommendedName>
</protein>
<dbReference type="SUPFAM" id="SSF47598">
    <property type="entry name" value="Ribbon-helix-helix"/>
    <property type="match status" value="1"/>
</dbReference>
<accession>K6WA40</accession>
<dbReference type="STRING" id="1184609.KILIM_031_00420"/>
<dbReference type="RefSeq" id="WP_006592602.1">
    <property type="nucleotide sequence ID" value="NZ_BAHD01000031.1"/>
</dbReference>
<organism evidence="2 3">
    <name type="scientific">Kineosphaera limosa NBRC 100340</name>
    <dbReference type="NCBI Taxonomy" id="1184609"/>
    <lineage>
        <taxon>Bacteria</taxon>
        <taxon>Bacillati</taxon>
        <taxon>Actinomycetota</taxon>
        <taxon>Actinomycetes</taxon>
        <taxon>Micrococcales</taxon>
        <taxon>Dermatophilaceae</taxon>
        <taxon>Kineosphaera</taxon>
    </lineage>
</organism>
<keyword evidence="3" id="KW-1185">Reference proteome</keyword>
<dbReference type="GO" id="GO:0006355">
    <property type="term" value="P:regulation of DNA-templated transcription"/>
    <property type="evidence" value="ECO:0007669"/>
    <property type="project" value="InterPro"/>
</dbReference>
<feature type="region of interest" description="Disordered" evidence="1">
    <location>
        <begin position="40"/>
        <end position="60"/>
    </location>
</feature>
<dbReference type="OrthoDB" id="4426404at2"/>
<name>K6WA40_9MICO</name>
<evidence type="ECO:0000313" key="3">
    <source>
        <dbReference type="Proteomes" id="UP000008366"/>
    </source>
</evidence>
<dbReference type="AlphaFoldDB" id="K6WA40"/>
<evidence type="ECO:0000313" key="2">
    <source>
        <dbReference type="EMBL" id="GAB96070.1"/>
    </source>
</evidence>
<gene>
    <name evidence="2" type="ORF">KILIM_031_00420</name>
</gene>
<evidence type="ECO:0008006" key="4">
    <source>
        <dbReference type="Google" id="ProtNLM"/>
    </source>
</evidence>
<comment type="caution">
    <text evidence="2">The sequence shown here is derived from an EMBL/GenBank/DDBJ whole genome shotgun (WGS) entry which is preliminary data.</text>
</comment>
<reference evidence="2 3" key="1">
    <citation type="submission" date="2012-08" db="EMBL/GenBank/DDBJ databases">
        <title>Whole genome shotgun sequence of Kineosphaera limosa NBRC 100340.</title>
        <authorList>
            <person name="Yoshida I."/>
            <person name="Isaki S."/>
            <person name="Hosoyama A."/>
            <person name="Tsuchikane K."/>
            <person name="Katsumata H."/>
            <person name="Ando Y."/>
            <person name="Ohji S."/>
            <person name="Hamada M."/>
            <person name="Tamura T."/>
            <person name="Yamazoe A."/>
            <person name="Yamazaki S."/>
            <person name="Fujita N."/>
        </authorList>
    </citation>
    <scope>NUCLEOTIDE SEQUENCE [LARGE SCALE GENOMIC DNA]</scope>
    <source>
        <strain evidence="2 3">NBRC 100340</strain>
    </source>
</reference>
<dbReference type="InterPro" id="IPR010985">
    <property type="entry name" value="Ribbon_hlx_hlx"/>
</dbReference>
<sequence length="85" mass="9639">MARTLRLPEHIEIELRRRAAASGLSQHDVIIDALTRSFGLDTGGDPRLEDPAIRPPRTPFRPATKLVRLSDGRTTRDLLDREDRL</sequence>